<dbReference type="Pfam" id="PF08603">
    <property type="entry name" value="CAP_C"/>
    <property type="match status" value="2"/>
</dbReference>
<feature type="region of interest" description="Disordered" evidence="5">
    <location>
        <begin position="304"/>
        <end position="338"/>
    </location>
</feature>
<feature type="domain" description="C-CAP/cofactor C-like" evidence="6">
    <location>
        <begin position="388"/>
        <end position="556"/>
    </location>
</feature>
<dbReference type="GO" id="GO:0003779">
    <property type="term" value="F:actin binding"/>
    <property type="evidence" value="ECO:0007669"/>
    <property type="project" value="InterPro"/>
</dbReference>
<dbReference type="Pfam" id="PF21938">
    <property type="entry name" value="CAP_N"/>
    <property type="match status" value="1"/>
</dbReference>
<dbReference type="AlphaFoldDB" id="A0A9Q5HR93"/>
<dbReference type="Gene3D" id="2.160.20.70">
    <property type="match status" value="2"/>
</dbReference>
<dbReference type="GO" id="GO:0008179">
    <property type="term" value="F:adenylate cyclase binding"/>
    <property type="evidence" value="ECO:0007669"/>
    <property type="project" value="TreeGrafter"/>
</dbReference>
<gene>
    <name evidence="7" type="ORF">A7U60_g9032</name>
</gene>
<dbReference type="InterPro" id="IPR017901">
    <property type="entry name" value="C-CAP_CF_C-like"/>
</dbReference>
<protein>
    <recommendedName>
        <fullName evidence="3 4">Adenylyl cyclase-associated protein</fullName>
    </recommendedName>
</protein>
<dbReference type="InterPro" id="IPR013912">
    <property type="entry name" value="Adenylate_cyclase-assoc_CAP_C"/>
</dbReference>
<dbReference type="SMART" id="SM00673">
    <property type="entry name" value="CARP"/>
    <property type="match status" value="2"/>
</dbReference>
<evidence type="ECO:0000256" key="1">
    <source>
        <dbReference type="ARBA" id="ARBA00007659"/>
    </source>
</evidence>
<dbReference type="GO" id="GO:0019933">
    <property type="term" value="P:cAMP-mediated signaling"/>
    <property type="evidence" value="ECO:0007669"/>
    <property type="project" value="TreeGrafter"/>
</dbReference>
<dbReference type="FunFam" id="1.25.40.330:FF:000001">
    <property type="entry name" value="Adenylyl cyclase-associated protein"/>
    <property type="match status" value="1"/>
</dbReference>
<dbReference type="InterPro" id="IPR013992">
    <property type="entry name" value="Adenylate_cyclase-assoc_CAP_N"/>
</dbReference>
<feature type="compositionally biased region" description="Basic and acidic residues" evidence="5">
    <location>
        <begin position="354"/>
        <end position="367"/>
    </location>
</feature>
<proteinExistence type="inferred from homology"/>
<dbReference type="InterPro" id="IPR053950">
    <property type="entry name" value="CAP_N"/>
</dbReference>
<evidence type="ECO:0000259" key="6">
    <source>
        <dbReference type="PROSITE" id="PS51329"/>
    </source>
</evidence>
<dbReference type="SUPFAM" id="SSF101278">
    <property type="entry name" value="N-terminal domain of adenylylcyclase associated protein, CAP"/>
    <property type="match status" value="1"/>
</dbReference>
<keyword evidence="8" id="KW-1185">Reference proteome</keyword>
<dbReference type="PANTHER" id="PTHR10652">
    <property type="entry name" value="ADENYLYL CYCLASE-ASSOCIATED PROTEIN"/>
    <property type="match status" value="1"/>
</dbReference>
<reference evidence="7" key="1">
    <citation type="submission" date="2016-06" db="EMBL/GenBank/DDBJ databases">
        <title>Draft Genome sequence of the fungus Inonotus baumii.</title>
        <authorList>
            <person name="Zhu H."/>
            <person name="Lin W."/>
        </authorList>
    </citation>
    <scope>NUCLEOTIDE SEQUENCE</scope>
    <source>
        <strain evidence="7">821</strain>
    </source>
</reference>
<evidence type="ECO:0000256" key="3">
    <source>
        <dbReference type="ARBA" id="ARBA00072052"/>
    </source>
</evidence>
<dbReference type="InterPro" id="IPR016098">
    <property type="entry name" value="CAP/MinC_C"/>
</dbReference>
<dbReference type="Pfam" id="PF01213">
    <property type="entry name" value="CAP_N-CM"/>
    <property type="match status" value="1"/>
</dbReference>
<dbReference type="GO" id="GO:0005737">
    <property type="term" value="C:cytoplasm"/>
    <property type="evidence" value="ECO:0007669"/>
    <property type="project" value="TreeGrafter"/>
</dbReference>
<dbReference type="InterPro" id="IPR006599">
    <property type="entry name" value="CARP_motif"/>
</dbReference>
<feature type="region of interest" description="Disordered" evidence="5">
    <location>
        <begin position="89"/>
        <end position="121"/>
    </location>
</feature>
<dbReference type="EMBL" id="LNZH02000216">
    <property type="protein sequence ID" value="OCB84352.1"/>
    <property type="molecule type" value="Genomic_DNA"/>
</dbReference>
<dbReference type="InterPro" id="IPR036222">
    <property type="entry name" value="CAP_N_sf"/>
</dbReference>
<feature type="compositionally biased region" description="Pro residues" evidence="5">
    <location>
        <begin position="107"/>
        <end position="118"/>
    </location>
</feature>
<dbReference type="Proteomes" id="UP000757232">
    <property type="component" value="Unassembled WGS sequence"/>
</dbReference>
<comment type="caution">
    <text evidence="7">The sequence shown here is derived from an EMBL/GenBank/DDBJ whole genome shotgun (WGS) entry which is preliminary data.</text>
</comment>
<dbReference type="InterPro" id="IPR001837">
    <property type="entry name" value="Adenylate_cyclase-assoc_CAP"/>
</dbReference>
<comment type="function">
    <text evidence="2">The N-terminal domain binds to adenylyl cyclase, thereby enabling adenylyl cyclase to be activated by upstream regulatory signals, such as Ras. The C-terminal domain is required for normal cellular morphology and growth control.</text>
</comment>
<accession>A0A9Q5HR93</accession>
<dbReference type="PANTHER" id="PTHR10652:SF0">
    <property type="entry name" value="ADENYLYL CYCLASE-ASSOCIATED PROTEIN"/>
    <property type="match status" value="1"/>
</dbReference>
<feature type="region of interest" description="Disordered" evidence="5">
    <location>
        <begin position="350"/>
        <end position="398"/>
    </location>
</feature>
<feature type="compositionally biased region" description="Pro residues" evidence="5">
    <location>
        <begin position="313"/>
        <end position="324"/>
    </location>
</feature>
<name>A0A9Q5HR93_SANBA</name>
<feature type="compositionally biased region" description="Low complexity" evidence="5">
    <location>
        <begin position="325"/>
        <end position="335"/>
    </location>
</feature>
<evidence type="ECO:0000256" key="5">
    <source>
        <dbReference type="SAM" id="MobiDB-lite"/>
    </source>
</evidence>
<dbReference type="Gene3D" id="1.25.40.330">
    <property type="entry name" value="Adenylate cyclase-associated CAP, N-terminal domain"/>
    <property type="match status" value="1"/>
</dbReference>
<evidence type="ECO:0000256" key="2">
    <source>
        <dbReference type="ARBA" id="ARBA00054756"/>
    </source>
</evidence>
<evidence type="ECO:0000313" key="7">
    <source>
        <dbReference type="EMBL" id="OCB84352.1"/>
    </source>
</evidence>
<dbReference type="SUPFAM" id="SSF69340">
    <property type="entry name" value="C-terminal domain of adenylylcyclase associated protein"/>
    <property type="match status" value="2"/>
</dbReference>
<evidence type="ECO:0000313" key="8">
    <source>
        <dbReference type="Proteomes" id="UP000757232"/>
    </source>
</evidence>
<organism evidence="7 8">
    <name type="scientific">Sanghuangporus baumii</name>
    <name type="common">Phellinus baumii</name>
    <dbReference type="NCBI Taxonomy" id="108892"/>
    <lineage>
        <taxon>Eukaryota</taxon>
        <taxon>Fungi</taxon>
        <taxon>Dikarya</taxon>
        <taxon>Basidiomycota</taxon>
        <taxon>Agaricomycotina</taxon>
        <taxon>Agaricomycetes</taxon>
        <taxon>Hymenochaetales</taxon>
        <taxon>Hymenochaetaceae</taxon>
        <taxon>Sanghuangporus</taxon>
    </lineage>
</organism>
<dbReference type="OrthoDB" id="77251at2759"/>
<evidence type="ECO:0000256" key="4">
    <source>
        <dbReference type="RuleBase" id="RU000647"/>
    </source>
</evidence>
<dbReference type="GO" id="GO:0007015">
    <property type="term" value="P:actin filament organization"/>
    <property type="evidence" value="ECO:0007669"/>
    <property type="project" value="TreeGrafter"/>
</dbReference>
<comment type="similarity">
    <text evidence="1 4">Belongs to the CAP family.</text>
</comment>
<dbReference type="InterPro" id="IPR036223">
    <property type="entry name" value="CAP_C_sf"/>
</dbReference>
<sequence length="578" mass="62525">MRRDVIPSRDLMPFRCGLLRSSLPTRIFFLQPDYYHRSRDPRSLNGESPSSLFTSSWPDVIRGCLSRLEAATSRLEDLAVAQASGTAPKFAEGSVDKGAPDASGAAAPPPPPPPPPLPAAMTEIPRSVEAFDENIINGRLKAFVELTKSFASPLVIEQVGYVENVFKGLRSLLLTVGSCTKPDSKTFATLQEPIAKEVTAVMQVPEKNRKERVWYNHLMVISEGIPSVGWVGVEPKPGPHVAQMKEAAEFYGNKVIKEFKEKEPKHVEWVRAWISLLEEQRKYVMEFHTTGLAWNPKGVPVNQFSASSGSAGAPPPPPPPPPAVSAPSPSSSGSGLNAVFADLNRGTDVTKGLRKVDKSEMTHKNPELRASSAVPTTPGAAHKKPIKPTKPAALAGKKPGKFTLEGTKWIIEHQENESGLVVENTEISHVVHLFGCKNTTVQIKGKVNAVNMSKHSADEHALHYQKVSYLALVNCNKTSLLVDSVVSSVSITKSPSFAIQITGTAPTIQLDSTDSGQIYLSKTSLDVEITTAKCSAINVSLPVEGEEDGVFVERAMPEMMRTTIQDGKLVTTIVEHAG</sequence>
<dbReference type="PROSITE" id="PS51329">
    <property type="entry name" value="C_CAP_COFACTOR_C"/>
    <property type="match status" value="1"/>
</dbReference>